<keyword evidence="6" id="KW-0436">Ligase</keyword>
<evidence type="ECO:0000256" key="7">
    <source>
        <dbReference type="ARBA" id="ARBA00022741"/>
    </source>
</evidence>
<sequence length="422" mass="48141">MISIKDLRKQPELYKKMLALKSDHADVDQLLLLDKTFRRLQTEVDHLRAERNSASDAIGLAKKAGQDASDAIKQTRELGDRLKGIEDRLHLTDEELNKVLYQIPNLPHETVPQGSNEINNVEIKSWGKKPDFMFTPKSHLQLGESLTLFDFKRGAKLSGSGFPLYVGKGAQLERALINAMVDHHEKEYGFTELFPPVLMRKESMVTTGQLPKFEEDMYHTEVDNLYLAPTAEVPVTNVHRDEILDESELPIYYVAYSPCFRRESGSYGKDTRGLLRVHQFNKVELVKFAVPETSYEELEHLTKQAESILKKLGLHYRVVELCTGDLSFAAAKCYDLEIWAPGEQKWLEVSSCSNFESFQARRGNIRYRRSEDNKVDFLHTLNGSGVATPRLMVALLETYQTEKGTIQFPNEVANFLGIREIT</sequence>
<protein>
    <recommendedName>
        <fullName evidence="13">Serine--tRNA ligase</fullName>
        <ecNumber evidence="4">6.1.1.11</ecNumber>
    </recommendedName>
    <alternativeName>
        <fullName evidence="11">Seryl-tRNA synthetase</fullName>
    </alternativeName>
    <alternativeName>
        <fullName evidence="12">Seryl-tRNA(Ser/Sec) synthetase</fullName>
    </alternativeName>
</protein>
<comment type="pathway">
    <text evidence="2">Aminoacyl-tRNA biosynthesis; selenocysteinyl-tRNA(Sec) biosynthesis; L-seryl-tRNA(Sec) from L-serine and tRNA(Sec): step 1/1.</text>
</comment>
<dbReference type="SUPFAM" id="SSF46589">
    <property type="entry name" value="tRNA-binding arm"/>
    <property type="match status" value="1"/>
</dbReference>
<keyword evidence="10" id="KW-0030">Aminoacyl-tRNA synthetase</keyword>
<dbReference type="InterPro" id="IPR002314">
    <property type="entry name" value="aa-tRNA-synt_IIb"/>
</dbReference>
<evidence type="ECO:0000256" key="8">
    <source>
        <dbReference type="ARBA" id="ARBA00022840"/>
    </source>
</evidence>
<dbReference type="GO" id="GO:0005737">
    <property type="term" value="C:cytoplasm"/>
    <property type="evidence" value="ECO:0007669"/>
    <property type="project" value="UniProtKB-SubCell"/>
</dbReference>
<evidence type="ECO:0000256" key="4">
    <source>
        <dbReference type="ARBA" id="ARBA00012840"/>
    </source>
</evidence>
<dbReference type="PROSITE" id="PS50862">
    <property type="entry name" value="AA_TRNA_LIGASE_II"/>
    <property type="match status" value="1"/>
</dbReference>
<dbReference type="CDD" id="cd00770">
    <property type="entry name" value="SerRS_core"/>
    <property type="match status" value="1"/>
</dbReference>
<evidence type="ECO:0000256" key="10">
    <source>
        <dbReference type="ARBA" id="ARBA00023146"/>
    </source>
</evidence>
<reference evidence="17" key="1">
    <citation type="submission" date="2018-05" db="EMBL/GenBank/DDBJ databases">
        <authorList>
            <person name="Lanie J.A."/>
            <person name="Ng W.-L."/>
            <person name="Kazmierczak K.M."/>
            <person name="Andrzejewski T.M."/>
            <person name="Davidsen T.M."/>
            <person name="Wayne K.J."/>
            <person name="Tettelin H."/>
            <person name="Glass J.I."/>
            <person name="Rusch D."/>
            <person name="Podicherti R."/>
            <person name="Tsui H.-C.T."/>
            <person name="Winkler M.E."/>
        </authorList>
    </citation>
    <scope>NUCLEOTIDE SEQUENCE</scope>
</reference>
<keyword evidence="9" id="KW-0648">Protein biosynthesis</keyword>
<name>A0A381X3M0_9ZZZZ</name>
<evidence type="ECO:0000256" key="1">
    <source>
        <dbReference type="ARBA" id="ARBA00004496"/>
    </source>
</evidence>
<dbReference type="EC" id="6.1.1.11" evidence="4"/>
<evidence type="ECO:0000256" key="9">
    <source>
        <dbReference type="ARBA" id="ARBA00022917"/>
    </source>
</evidence>
<dbReference type="GO" id="GO:0005524">
    <property type="term" value="F:ATP binding"/>
    <property type="evidence" value="ECO:0007669"/>
    <property type="project" value="UniProtKB-KW"/>
</dbReference>
<evidence type="ECO:0000256" key="12">
    <source>
        <dbReference type="ARBA" id="ARBA00033352"/>
    </source>
</evidence>
<keyword evidence="8" id="KW-0067">ATP-binding</keyword>
<evidence type="ECO:0000259" key="16">
    <source>
        <dbReference type="PROSITE" id="PS50862"/>
    </source>
</evidence>
<dbReference type="InterPro" id="IPR045864">
    <property type="entry name" value="aa-tRNA-synth_II/BPL/LPL"/>
</dbReference>
<keyword evidence="5" id="KW-0963">Cytoplasm</keyword>
<dbReference type="SUPFAM" id="SSF55681">
    <property type="entry name" value="Class II aaRS and biotin synthetases"/>
    <property type="match status" value="1"/>
</dbReference>
<evidence type="ECO:0000256" key="3">
    <source>
        <dbReference type="ARBA" id="ARBA00010728"/>
    </source>
</evidence>
<dbReference type="PIRSF" id="PIRSF001529">
    <property type="entry name" value="Ser-tRNA-synth_IIa"/>
    <property type="match status" value="1"/>
</dbReference>
<keyword evidence="7" id="KW-0547">Nucleotide-binding</keyword>
<evidence type="ECO:0000313" key="17">
    <source>
        <dbReference type="EMBL" id="SVA59376.1"/>
    </source>
</evidence>
<evidence type="ECO:0000256" key="2">
    <source>
        <dbReference type="ARBA" id="ARBA00005045"/>
    </source>
</evidence>
<gene>
    <name evidence="17" type="ORF">METZ01_LOCUS112230</name>
</gene>
<dbReference type="NCBIfam" id="TIGR00414">
    <property type="entry name" value="serS"/>
    <property type="match status" value="1"/>
</dbReference>
<dbReference type="InterPro" id="IPR010978">
    <property type="entry name" value="tRNA-bd_arm"/>
</dbReference>
<dbReference type="PANTHER" id="PTHR43697">
    <property type="entry name" value="SERYL-TRNA SYNTHETASE"/>
    <property type="match status" value="1"/>
</dbReference>
<proteinExistence type="inferred from homology"/>
<evidence type="ECO:0000256" key="14">
    <source>
        <dbReference type="ARBA" id="ARBA00047929"/>
    </source>
</evidence>
<evidence type="ECO:0000256" key="13">
    <source>
        <dbReference type="ARBA" id="ARBA00039158"/>
    </source>
</evidence>
<dbReference type="Pfam" id="PF02403">
    <property type="entry name" value="Seryl_tRNA_N"/>
    <property type="match status" value="1"/>
</dbReference>
<evidence type="ECO:0000256" key="11">
    <source>
        <dbReference type="ARBA" id="ARBA00031113"/>
    </source>
</evidence>
<organism evidence="17">
    <name type="scientific">marine metagenome</name>
    <dbReference type="NCBI Taxonomy" id="408172"/>
    <lineage>
        <taxon>unclassified sequences</taxon>
        <taxon>metagenomes</taxon>
        <taxon>ecological metagenomes</taxon>
    </lineage>
</organism>
<comment type="similarity">
    <text evidence="3">Belongs to the class-II aminoacyl-tRNA synthetase family. Type-1 seryl-tRNA synthetase subfamily.</text>
</comment>
<dbReference type="HAMAP" id="MF_00176">
    <property type="entry name" value="Ser_tRNA_synth_type1"/>
    <property type="match status" value="1"/>
</dbReference>
<dbReference type="Gene3D" id="3.30.930.10">
    <property type="entry name" value="Bira Bifunctional Protein, Domain 2"/>
    <property type="match status" value="1"/>
</dbReference>
<accession>A0A381X3M0</accession>
<dbReference type="InterPro" id="IPR033729">
    <property type="entry name" value="SerRS_core"/>
</dbReference>
<dbReference type="InterPro" id="IPR015866">
    <property type="entry name" value="Ser-tRNA-synth_1_N"/>
</dbReference>
<dbReference type="PRINTS" id="PR00981">
    <property type="entry name" value="TRNASYNTHSER"/>
</dbReference>
<dbReference type="EMBL" id="UINC01013803">
    <property type="protein sequence ID" value="SVA59376.1"/>
    <property type="molecule type" value="Genomic_DNA"/>
</dbReference>
<dbReference type="Pfam" id="PF00587">
    <property type="entry name" value="tRNA-synt_2b"/>
    <property type="match status" value="1"/>
</dbReference>
<dbReference type="GO" id="GO:0006434">
    <property type="term" value="P:seryl-tRNA aminoacylation"/>
    <property type="evidence" value="ECO:0007669"/>
    <property type="project" value="InterPro"/>
</dbReference>
<comment type="subcellular location">
    <subcellularLocation>
        <location evidence="1">Cytoplasm</location>
    </subcellularLocation>
</comment>
<evidence type="ECO:0000256" key="15">
    <source>
        <dbReference type="ARBA" id="ARBA00048823"/>
    </source>
</evidence>
<dbReference type="Gene3D" id="1.10.287.40">
    <property type="entry name" value="Serine-tRNA synthetase, tRNA binding domain"/>
    <property type="match status" value="1"/>
</dbReference>
<dbReference type="PANTHER" id="PTHR43697:SF1">
    <property type="entry name" value="SERINE--TRNA LIGASE"/>
    <property type="match status" value="1"/>
</dbReference>
<evidence type="ECO:0000256" key="6">
    <source>
        <dbReference type="ARBA" id="ARBA00022598"/>
    </source>
</evidence>
<evidence type="ECO:0000256" key="5">
    <source>
        <dbReference type="ARBA" id="ARBA00022490"/>
    </source>
</evidence>
<comment type="catalytic activity">
    <reaction evidence="15">
        <text>tRNA(Ser) + L-serine + ATP = L-seryl-tRNA(Ser) + AMP + diphosphate + H(+)</text>
        <dbReference type="Rhea" id="RHEA:12292"/>
        <dbReference type="Rhea" id="RHEA-COMP:9669"/>
        <dbReference type="Rhea" id="RHEA-COMP:9703"/>
        <dbReference type="ChEBI" id="CHEBI:15378"/>
        <dbReference type="ChEBI" id="CHEBI:30616"/>
        <dbReference type="ChEBI" id="CHEBI:33019"/>
        <dbReference type="ChEBI" id="CHEBI:33384"/>
        <dbReference type="ChEBI" id="CHEBI:78442"/>
        <dbReference type="ChEBI" id="CHEBI:78533"/>
        <dbReference type="ChEBI" id="CHEBI:456215"/>
        <dbReference type="EC" id="6.1.1.11"/>
    </reaction>
</comment>
<feature type="domain" description="Aminoacyl-transfer RNA synthetases class-II family profile" evidence="16">
    <location>
        <begin position="138"/>
        <end position="409"/>
    </location>
</feature>
<dbReference type="GO" id="GO:0004828">
    <property type="term" value="F:serine-tRNA ligase activity"/>
    <property type="evidence" value="ECO:0007669"/>
    <property type="project" value="UniProtKB-EC"/>
</dbReference>
<dbReference type="InterPro" id="IPR042103">
    <property type="entry name" value="SerRS_1_N_sf"/>
</dbReference>
<comment type="catalytic activity">
    <reaction evidence="14">
        <text>tRNA(Sec) + L-serine + ATP = L-seryl-tRNA(Sec) + AMP + diphosphate + H(+)</text>
        <dbReference type="Rhea" id="RHEA:42580"/>
        <dbReference type="Rhea" id="RHEA-COMP:9742"/>
        <dbReference type="Rhea" id="RHEA-COMP:10128"/>
        <dbReference type="ChEBI" id="CHEBI:15378"/>
        <dbReference type="ChEBI" id="CHEBI:30616"/>
        <dbReference type="ChEBI" id="CHEBI:33019"/>
        <dbReference type="ChEBI" id="CHEBI:33384"/>
        <dbReference type="ChEBI" id="CHEBI:78442"/>
        <dbReference type="ChEBI" id="CHEBI:78533"/>
        <dbReference type="ChEBI" id="CHEBI:456215"/>
        <dbReference type="EC" id="6.1.1.11"/>
    </reaction>
</comment>
<dbReference type="InterPro" id="IPR006195">
    <property type="entry name" value="aa-tRNA-synth_II"/>
</dbReference>
<dbReference type="InterPro" id="IPR002317">
    <property type="entry name" value="Ser-tRNA-ligase_type_1"/>
</dbReference>
<dbReference type="AlphaFoldDB" id="A0A381X3M0"/>